<evidence type="ECO:0000313" key="2">
    <source>
        <dbReference type="EMBL" id="APU01229.1"/>
    </source>
</evidence>
<proteinExistence type="predicted"/>
<name>A0A219YB68_9CAUD</name>
<feature type="region of interest" description="Disordered" evidence="1">
    <location>
        <begin position="1"/>
        <end position="28"/>
    </location>
</feature>
<protein>
    <submittedName>
        <fullName evidence="2">Uncharacterized protein</fullName>
    </submittedName>
</protein>
<organism evidence="2 3">
    <name type="scientific">Aeromonas phage 51</name>
    <dbReference type="NCBI Taxonomy" id="1932901"/>
    <lineage>
        <taxon>Viruses</taxon>
        <taxon>Duplodnaviria</taxon>
        <taxon>Heunggongvirae</taxon>
        <taxon>Uroviricota</taxon>
        <taxon>Caudoviricetes</taxon>
        <taxon>Popoffvirus</taxon>
        <taxon>Popoffvirus pv56</taxon>
    </lineage>
</organism>
<feature type="compositionally biased region" description="Polar residues" evidence="1">
    <location>
        <begin position="19"/>
        <end position="28"/>
    </location>
</feature>
<evidence type="ECO:0000256" key="1">
    <source>
        <dbReference type="SAM" id="MobiDB-lite"/>
    </source>
</evidence>
<sequence>MAGKANKKSPSIEGLSLITGDNTQSKSNGTAAVYRTTAGYCTATGMSHIQITLMGHAGRNYYRYVA</sequence>
<dbReference type="EMBL" id="KY290953">
    <property type="protein sequence ID" value="APU01229.1"/>
    <property type="molecule type" value="Genomic_DNA"/>
</dbReference>
<reference evidence="2 3" key="1">
    <citation type="journal article" date="2017" name="Sci. Rep.">
        <title>Characterization and diversity of phages infecting Aeromonas salmonicida subsp. salmonicida.</title>
        <authorList>
            <person name="Vincent A.T."/>
            <person name="Paquet V.E."/>
            <person name="Bernatchez A."/>
            <person name="Tremblay D.M."/>
            <person name="Moineau S."/>
            <person name="Charette S.J."/>
        </authorList>
    </citation>
    <scope>NUCLEOTIDE SEQUENCE [LARGE SCALE GENOMIC DNA]</scope>
</reference>
<accession>A0A219YB68</accession>
<evidence type="ECO:0000313" key="3">
    <source>
        <dbReference type="Proteomes" id="UP000225772"/>
    </source>
</evidence>
<dbReference type="Proteomes" id="UP000225772">
    <property type="component" value="Segment"/>
</dbReference>